<dbReference type="Proteomes" id="UP000660729">
    <property type="component" value="Unassembled WGS sequence"/>
</dbReference>
<keyword evidence="3" id="KW-1185">Reference proteome</keyword>
<protein>
    <submittedName>
        <fullName evidence="2">Uncharacterized protein</fullName>
    </submittedName>
</protein>
<feature type="region of interest" description="Disordered" evidence="1">
    <location>
        <begin position="1"/>
        <end position="23"/>
    </location>
</feature>
<accession>A0A8H6R7D7</accession>
<feature type="compositionally biased region" description="Basic residues" evidence="1">
    <location>
        <begin position="9"/>
        <end position="23"/>
    </location>
</feature>
<evidence type="ECO:0000313" key="2">
    <source>
        <dbReference type="EMBL" id="KAF7186675.1"/>
    </source>
</evidence>
<proteinExistence type="predicted"/>
<gene>
    <name evidence="2" type="ORF">HII31_11907</name>
</gene>
<name>A0A8H6R7D7_9PEZI</name>
<evidence type="ECO:0000256" key="1">
    <source>
        <dbReference type="SAM" id="MobiDB-lite"/>
    </source>
</evidence>
<organism evidence="2 3">
    <name type="scientific">Pseudocercospora fuligena</name>
    <dbReference type="NCBI Taxonomy" id="685502"/>
    <lineage>
        <taxon>Eukaryota</taxon>
        <taxon>Fungi</taxon>
        <taxon>Dikarya</taxon>
        <taxon>Ascomycota</taxon>
        <taxon>Pezizomycotina</taxon>
        <taxon>Dothideomycetes</taxon>
        <taxon>Dothideomycetidae</taxon>
        <taxon>Mycosphaerellales</taxon>
        <taxon>Mycosphaerellaceae</taxon>
        <taxon>Pseudocercospora</taxon>
    </lineage>
</organism>
<dbReference type="AlphaFoldDB" id="A0A8H6R7D7"/>
<dbReference type="EMBL" id="JABCIY010000248">
    <property type="protein sequence ID" value="KAF7186675.1"/>
    <property type="molecule type" value="Genomic_DNA"/>
</dbReference>
<sequence>MPIMNQARTHARKNARGRQSKRNKAIAMAHITSIISGIKMAPSDRSDFLSDLSALSCTKLRDKAITIAALIDPSPPGYPSKEGSGVKRDAITTRFILTSPVIPLAHRNSAETPSRFRFLELPAELRLRIYEYAMPLVWEEQEHCRNRPKPVDMLNWYYPSVLASEPVLLKYVLCISQQNSEEKGSQPKS</sequence>
<comment type="caution">
    <text evidence="2">The sequence shown here is derived from an EMBL/GenBank/DDBJ whole genome shotgun (WGS) entry which is preliminary data.</text>
</comment>
<evidence type="ECO:0000313" key="3">
    <source>
        <dbReference type="Proteomes" id="UP000660729"/>
    </source>
</evidence>
<reference evidence="2" key="1">
    <citation type="submission" date="2020-04" db="EMBL/GenBank/DDBJ databases">
        <title>Draft genome resource of the tomato pathogen Pseudocercospora fuligena.</title>
        <authorList>
            <person name="Zaccaron A."/>
        </authorList>
    </citation>
    <scope>NUCLEOTIDE SEQUENCE</scope>
    <source>
        <strain evidence="2">PF001</strain>
    </source>
</reference>
<dbReference type="OrthoDB" id="5413827at2759"/>